<evidence type="ECO:0008006" key="4">
    <source>
        <dbReference type="Google" id="ProtNLM"/>
    </source>
</evidence>
<reference evidence="3" key="1">
    <citation type="journal article" date="2014" name="PLoS ONE">
        <title>Plasmidome interchange between Clostridium botulinum, Clostridium novyi and Clostridium haemolyticum converts strains of independent lineages into distinctly different pathogens.</title>
        <authorList>
            <person name="Skarin H."/>
            <person name="Segerman B."/>
        </authorList>
    </citation>
    <scope>NUCLEOTIDE SEQUENCE [LARGE SCALE GENOMIC DNA]</scope>
    <source>
        <strain evidence="3">NCTC 9693</strain>
    </source>
</reference>
<keyword evidence="1" id="KW-0472">Membrane</keyword>
<proteinExistence type="predicted"/>
<keyword evidence="3" id="KW-1185">Reference proteome</keyword>
<sequence length="178" mass="20809">MEWCLYILIGMFVVSLIGNLIRIEKERKEKEDGKHKEYILRSEYIDGTLKIFDSNISMGLTIEPDYVALTSEPYNIKLSYDRLLDYNLKTTEEISEHITLTRVLMLGIFALGAKKKKKTVEKFIVLEFLDDDNKHQTAILKSFHNGITINAMKRLHEFKTKYDNKTKMNINKEIKVDA</sequence>
<organism evidence="2 3">
    <name type="scientific">Clostridium haemolyticum NCTC 9693</name>
    <dbReference type="NCBI Taxonomy" id="1443114"/>
    <lineage>
        <taxon>Bacteria</taxon>
        <taxon>Bacillati</taxon>
        <taxon>Bacillota</taxon>
        <taxon>Clostridia</taxon>
        <taxon>Eubacteriales</taxon>
        <taxon>Clostridiaceae</taxon>
        <taxon>Clostridium</taxon>
    </lineage>
</organism>
<keyword evidence="1" id="KW-0812">Transmembrane</keyword>
<dbReference type="Proteomes" id="UP000027937">
    <property type="component" value="Plasmid p1Ch9693"/>
</dbReference>
<accession>A0ABR4TC50</accession>
<comment type="caution">
    <text evidence="2">The sequence shown here is derived from an EMBL/GenBank/DDBJ whole genome shotgun (WGS) entry which is preliminary data.</text>
</comment>
<feature type="transmembrane region" description="Helical" evidence="1">
    <location>
        <begin position="6"/>
        <end position="23"/>
    </location>
</feature>
<evidence type="ECO:0000256" key="1">
    <source>
        <dbReference type="SAM" id="Phobius"/>
    </source>
</evidence>
<keyword evidence="2" id="KW-0614">Plasmid</keyword>
<dbReference type="RefSeq" id="WP_039230748.1">
    <property type="nucleotide sequence ID" value="NZ_CM003349.1"/>
</dbReference>
<dbReference type="EMBL" id="JENX01000125">
    <property type="protein sequence ID" value="KEI14140.1"/>
    <property type="molecule type" value="Genomic_DNA"/>
</dbReference>
<keyword evidence="1" id="KW-1133">Transmembrane helix</keyword>
<gene>
    <name evidence="2" type="ORF">Z960_p0147</name>
</gene>
<evidence type="ECO:0000313" key="2">
    <source>
        <dbReference type="EMBL" id="KEI14140.1"/>
    </source>
</evidence>
<geneLocation type="plasmid" evidence="2 3">
    <name>p1Ch9693</name>
</geneLocation>
<protein>
    <recommendedName>
        <fullName evidence="4">Phage protein</fullName>
    </recommendedName>
</protein>
<name>A0ABR4TC50_CLOHA</name>
<evidence type="ECO:0000313" key="3">
    <source>
        <dbReference type="Proteomes" id="UP000027937"/>
    </source>
</evidence>